<gene>
    <name evidence="1" type="ORF">NDU88_001190</name>
</gene>
<dbReference type="AlphaFoldDB" id="A0AAV7NCS0"/>
<sequence length="167" mass="17870">MEQYTTPVPLPQYQTRFGGPEDVLNMLVTAGDPSRAELLASIPGSRVALEGKIEMVAEEVNPLQVDLKKVSEKVTVAEGSIVELQTEVGALGKQMVQRASLTVHRASVLRVRTGELAGRDTEQVVDIDTSNRVVIQHDGTMAMVPPGLDDGSVGTLDQGAKKLPVDI</sequence>
<evidence type="ECO:0000313" key="1">
    <source>
        <dbReference type="EMBL" id="KAJ1112929.1"/>
    </source>
</evidence>
<evidence type="ECO:0000313" key="2">
    <source>
        <dbReference type="Proteomes" id="UP001066276"/>
    </source>
</evidence>
<proteinExistence type="predicted"/>
<name>A0AAV7NCS0_PLEWA</name>
<protein>
    <submittedName>
        <fullName evidence="1">Uncharacterized protein</fullName>
    </submittedName>
</protein>
<dbReference type="EMBL" id="JANPWB010000012">
    <property type="protein sequence ID" value="KAJ1112929.1"/>
    <property type="molecule type" value="Genomic_DNA"/>
</dbReference>
<dbReference type="Proteomes" id="UP001066276">
    <property type="component" value="Chromosome 8"/>
</dbReference>
<accession>A0AAV7NCS0</accession>
<organism evidence="1 2">
    <name type="scientific">Pleurodeles waltl</name>
    <name type="common">Iberian ribbed newt</name>
    <dbReference type="NCBI Taxonomy" id="8319"/>
    <lineage>
        <taxon>Eukaryota</taxon>
        <taxon>Metazoa</taxon>
        <taxon>Chordata</taxon>
        <taxon>Craniata</taxon>
        <taxon>Vertebrata</taxon>
        <taxon>Euteleostomi</taxon>
        <taxon>Amphibia</taxon>
        <taxon>Batrachia</taxon>
        <taxon>Caudata</taxon>
        <taxon>Salamandroidea</taxon>
        <taxon>Salamandridae</taxon>
        <taxon>Pleurodelinae</taxon>
        <taxon>Pleurodeles</taxon>
    </lineage>
</organism>
<keyword evidence="2" id="KW-1185">Reference proteome</keyword>
<comment type="caution">
    <text evidence="1">The sequence shown here is derived from an EMBL/GenBank/DDBJ whole genome shotgun (WGS) entry which is preliminary data.</text>
</comment>
<reference evidence="1" key="1">
    <citation type="journal article" date="2022" name="bioRxiv">
        <title>Sequencing and chromosome-scale assembly of the giantPleurodeles waltlgenome.</title>
        <authorList>
            <person name="Brown T."/>
            <person name="Elewa A."/>
            <person name="Iarovenko S."/>
            <person name="Subramanian E."/>
            <person name="Araus A.J."/>
            <person name="Petzold A."/>
            <person name="Susuki M."/>
            <person name="Suzuki K.-i.T."/>
            <person name="Hayashi T."/>
            <person name="Toyoda A."/>
            <person name="Oliveira C."/>
            <person name="Osipova E."/>
            <person name="Leigh N.D."/>
            <person name="Simon A."/>
            <person name="Yun M.H."/>
        </authorList>
    </citation>
    <scope>NUCLEOTIDE SEQUENCE</scope>
    <source>
        <strain evidence="1">20211129_DDA</strain>
        <tissue evidence="1">Liver</tissue>
    </source>
</reference>